<evidence type="ECO:0000256" key="1">
    <source>
        <dbReference type="SAM" id="Phobius"/>
    </source>
</evidence>
<keyword evidence="1" id="KW-0472">Membrane</keyword>
<protein>
    <submittedName>
        <fullName evidence="2">Uncharacterized protein</fullName>
    </submittedName>
</protein>
<keyword evidence="3" id="KW-1185">Reference proteome</keyword>
<keyword evidence="1" id="KW-1133">Transmembrane helix</keyword>
<gene>
    <name evidence="2" type="ORF">SLEP1_g22217</name>
</gene>
<dbReference type="Proteomes" id="UP001054252">
    <property type="component" value="Unassembled WGS sequence"/>
</dbReference>
<comment type="caution">
    <text evidence="2">The sequence shown here is derived from an EMBL/GenBank/DDBJ whole genome shotgun (WGS) entry which is preliminary data.</text>
</comment>
<keyword evidence="1" id="KW-0812">Transmembrane</keyword>
<feature type="transmembrane region" description="Helical" evidence="1">
    <location>
        <begin position="38"/>
        <end position="60"/>
    </location>
</feature>
<reference evidence="2 3" key="1">
    <citation type="journal article" date="2021" name="Commun. Biol.">
        <title>The genome of Shorea leprosula (Dipterocarpaceae) highlights the ecological relevance of drought in aseasonal tropical rainforests.</title>
        <authorList>
            <person name="Ng K.K.S."/>
            <person name="Kobayashi M.J."/>
            <person name="Fawcett J.A."/>
            <person name="Hatakeyama M."/>
            <person name="Paape T."/>
            <person name="Ng C.H."/>
            <person name="Ang C.C."/>
            <person name="Tnah L.H."/>
            <person name="Lee C.T."/>
            <person name="Nishiyama T."/>
            <person name="Sese J."/>
            <person name="O'Brien M.J."/>
            <person name="Copetti D."/>
            <person name="Mohd Noor M.I."/>
            <person name="Ong R.C."/>
            <person name="Putra M."/>
            <person name="Sireger I.Z."/>
            <person name="Indrioko S."/>
            <person name="Kosugi Y."/>
            <person name="Izuno A."/>
            <person name="Isagi Y."/>
            <person name="Lee S.L."/>
            <person name="Shimizu K.K."/>
        </authorList>
    </citation>
    <scope>NUCLEOTIDE SEQUENCE [LARGE SCALE GENOMIC DNA]</scope>
    <source>
        <strain evidence="2">214</strain>
    </source>
</reference>
<dbReference type="EMBL" id="BPVZ01000033">
    <property type="protein sequence ID" value="GKV10913.1"/>
    <property type="molecule type" value="Genomic_DNA"/>
</dbReference>
<evidence type="ECO:0000313" key="3">
    <source>
        <dbReference type="Proteomes" id="UP001054252"/>
    </source>
</evidence>
<name>A0AAV5J8H8_9ROSI</name>
<organism evidence="2 3">
    <name type="scientific">Rubroshorea leprosula</name>
    <dbReference type="NCBI Taxonomy" id="152421"/>
    <lineage>
        <taxon>Eukaryota</taxon>
        <taxon>Viridiplantae</taxon>
        <taxon>Streptophyta</taxon>
        <taxon>Embryophyta</taxon>
        <taxon>Tracheophyta</taxon>
        <taxon>Spermatophyta</taxon>
        <taxon>Magnoliopsida</taxon>
        <taxon>eudicotyledons</taxon>
        <taxon>Gunneridae</taxon>
        <taxon>Pentapetalae</taxon>
        <taxon>rosids</taxon>
        <taxon>malvids</taxon>
        <taxon>Malvales</taxon>
        <taxon>Dipterocarpaceae</taxon>
        <taxon>Rubroshorea</taxon>
    </lineage>
</organism>
<sequence>MESMIVTNTPASVLVLTNLAYCSPADHHGFGVPGSQLFLANVANVCVLSVSYPFSLFFLFDFI</sequence>
<accession>A0AAV5J8H8</accession>
<proteinExistence type="predicted"/>
<dbReference type="AlphaFoldDB" id="A0AAV5J8H8"/>
<evidence type="ECO:0000313" key="2">
    <source>
        <dbReference type="EMBL" id="GKV10913.1"/>
    </source>
</evidence>